<dbReference type="EMBL" id="CAJNOU010007856">
    <property type="protein sequence ID" value="CAF1531082.1"/>
    <property type="molecule type" value="Genomic_DNA"/>
</dbReference>
<organism evidence="2 3">
    <name type="scientific">Rotaria sordida</name>
    <dbReference type="NCBI Taxonomy" id="392033"/>
    <lineage>
        <taxon>Eukaryota</taxon>
        <taxon>Metazoa</taxon>
        <taxon>Spiralia</taxon>
        <taxon>Gnathifera</taxon>
        <taxon>Rotifera</taxon>
        <taxon>Eurotatoria</taxon>
        <taxon>Bdelloidea</taxon>
        <taxon>Philodinida</taxon>
        <taxon>Philodinidae</taxon>
        <taxon>Rotaria</taxon>
    </lineage>
</organism>
<comment type="caution">
    <text evidence="2">The sequence shown here is derived from an EMBL/GenBank/DDBJ whole genome shotgun (WGS) entry which is preliminary data.</text>
</comment>
<feature type="non-terminal residue" evidence="2">
    <location>
        <position position="1"/>
    </location>
</feature>
<name>A0A815VJK2_9BILA</name>
<sequence length="258" mass="28313">MTGEYACVILHILKTTLKLIEKFEFNTETISDNINGNDRIESILSQGANATSSQLTLSDQLYCQAKIDEENGPDEGENRPTSTSSPSSATAEKSKRPLDNQPSGSTVQVQIHQRYFWNRNWGSFSSLCTENDVINKTSIPVNNKVYCYVNCSSSTFPSAGISTVMTSTDCDTNLLVRSWAGERYDTLTLPLTTSITIGYTGSAWFGPYLYPAAGGTWAVMSRINLAVRPDGYINSSPVTNTLPVLFKPVGQQLIHIVQ</sequence>
<proteinExistence type="predicted"/>
<reference evidence="2" key="1">
    <citation type="submission" date="2021-02" db="EMBL/GenBank/DDBJ databases">
        <authorList>
            <person name="Nowell W R."/>
        </authorList>
    </citation>
    <scope>NUCLEOTIDE SEQUENCE</scope>
</reference>
<dbReference type="AlphaFoldDB" id="A0A815VJK2"/>
<dbReference type="Proteomes" id="UP000663889">
    <property type="component" value="Unassembled WGS sequence"/>
</dbReference>
<feature type="compositionally biased region" description="Low complexity" evidence="1">
    <location>
        <begin position="80"/>
        <end position="91"/>
    </location>
</feature>
<accession>A0A815VJK2</accession>
<evidence type="ECO:0000313" key="3">
    <source>
        <dbReference type="Proteomes" id="UP000663889"/>
    </source>
</evidence>
<gene>
    <name evidence="2" type="ORF">SEV965_LOCUS37531</name>
</gene>
<evidence type="ECO:0000313" key="2">
    <source>
        <dbReference type="EMBL" id="CAF1531082.1"/>
    </source>
</evidence>
<protein>
    <submittedName>
        <fullName evidence="2">Uncharacterized protein</fullName>
    </submittedName>
</protein>
<feature type="region of interest" description="Disordered" evidence="1">
    <location>
        <begin position="69"/>
        <end position="105"/>
    </location>
</feature>
<evidence type="ECO:0000256" key="1">
    <source>
        <dbReference type="SAM" id="MobiDB-lite"/>
    </source>
</evidence>